<dbReference type="FunCoup" id="G8YDR1">
    <property type="interactions" value="603"/>
</dbReference>
<evidence type="ECO:0000256" key="1">
    <source>
        <dbReference type="ARBA" id="ARBA00004604"/>
    </source>
</evidence>
<dbReference type="eggNOG" id="KOG3100">
    <property type="taxonomic scope" value="Eukaryota"/>
</dbReference>
<dbReference type="InterPro" id="IPR039883">
    <property type="entry name" value="Fcf2/DNTTIP2"/>
</dbReference>
<dbReference type="OMA" id="RWFNMKQ"/>
<feature type="region of interest" description="Disordered" evidence="3">
    <location>
        <begin position="82"/>
        <end position="120"/>
    </location>
</feature>
<dbReference type="AlphaFoldDB" id="G8YDR1"/>
<feature type="compositionally biased region" description="Basic and acidic residues" evidence="3">
    <location>
        <begin position="85"/>
        <end position="96"/>
    </location>
</feature>
<dbReference type="GO" id="GO:0006396">
    <property type="term" value="P:RNA processing"/>
    <property type="evidence" value="ECO:0007669"/>
    <property type="project" value="TreeGrafter"/>
</dbReference>
<feature type="region of interest" description="Disordered" evidence="3">
    <location>
        <begin position="48"/>
        <end position="70"/>
    </location>
</feature>
<dbReference type="GO" id="GO:0003723">
    <property type="term" value="F:RNA binding"/>
    <property type="evidence" value="ECO:0007669"/>
    <property type="project" value="TreeGrafter"/>
</dbReference>
<evidence type="ECO:0000256" key="3">
    <source>
        <dbReference type="SAM" id="MobiDB-lite"/>
    </source>
</evidence>
<sequence length="235" mass="27503">MTSKDSNKKESNSVDTSETDVISGTESYVSENLRETINPNLSLNDLFAELNKETNDNHKDNTSNERREFEQIQKTINKLPNISTKLDENPDPKKIGEGITKVNDPIPVRKTTNSKEKEDTAGSKWFNIRQPELTPDVKKDIFVVKHRNAIDPKRHYKKEKWDTPKYFHIGTIIEGNAEHHTRMKKKERGQTLVDEILNDSDSKTFFRRKYSEIQERKESGGKKYYKKVKNMRKRF</sequence>
<feature type="compositionally biased region" description="Basic and acidic residues" evidence="3">
    <location>
        <begin position="1"/>
        <end position="12"/>
    </location>
</feature>
<dbReference type="EMBL" id="FO082050">
    <property type="protein sequence ID" value="CCE83092.1"/>
    <property type="molecule type" value="Genomic_DNA"/>
</dbReference>
<dbReference type="HOGENOM" id="CLU_075129_2_0_1"/>
<evidence type="ECO:0000313" key="6">
    <source>
        <dbReference type="Proteomes" id="UP000005222"/>
    </source>
</evidence>
<dbReference type="Proteomes" id="UP000005222">
    <property type="component" value="Chromosome J"/>
</dbReference>
<evidence type="ECO:0000256" key="2">
    <source>
        <dbReference type="ARBA" id="ARBA00023242"/>
    </source>
</evidence>
<dbReference type="OrthoDB" id="427886at2759"/>
<dbReference type="PANTHER" id="PTHR21686:SF12">
    <property type="entry name" value="DEOXYNUCLEOTIDYLTRANSFERASE TERMINAL-INTERACTING PROTEIN 2"/>
    <property type="match status" value="1"/>
</dbReference>
<reference evidence="5 6" key="1">
    <citation type="journal article" date="2012" name="G3 (Bethesda)">
        <title>Pichia sorbitophila, an interspecies yeast hybrid reveals early steps of genome resolution following polyploidization.</title>
        <authorList>
            <person name="Leh Louis V."/>
            <person name="Despons L."/>
            <person name="Friedrich A."/>
            <person name="Martin T."/>
            <person name="Durrens P."/>
            <person name="Casaregola S."/>
            <person name="Neuveglise C."/>
            <person name="Fairhead C."/>
            <person name="Marck C."/>
            <person name="Cruz J.A."/>
            <person name="Straub M.L."/>
            <person name="Kugler V."/>
            <person name="Sacerdot C."/>
            <person name="Uzunov Z."/>
            <person name="Thierry A."/>
            <person name="Weiss S."/>
            <person name="Bleykasten C."/>
            <person name="De Montigny J."/>
            <person name="Jacques N."/>
            <person name="Jung P."/>
            <person name="Lemaire M."/>
            <person name="Mallet S."/>
            <person name="Morel G."/>
            <person name="Richard G.F."/>
            <person name="Sarkar A."/>
            <person name="Savel G."/>
            <person name="Schacherer J."/>
            <person name="Seret M.L."/>
            <person name="Talla E."/>
            <person name="Samson G."/>
            <person name="Jubin C."/>
            <person name="Poulain J."/>
            <person name="Vacherie B."/>
            <person name="Barbe V."/>
            <person name="Pelletier E."/>
            <person name="Sherman D.J."/>
            <person name="Westhof E."/>
            <person name="Weissenbach J."/>
            <person name="Baret P.V."/>
            <person name="Wincker P."/>
            <person name="Gaillardin C."/>
            <person name="Dujon B."/>
            <person name="Souciet J.L."/>
        </authorList>
    </citation>
    <scope>NUCLEOTIDE SEQUENCE [LARGE SCALE GENOMIC DNA]</scope>
    <source>
        <strain evidence="6">ATCC MYA-4447 / BCRC 22081 / CBS 7064 / NBRC 10061 / NRRL Y-12695</strain>
    </source>
</reference>
<dbReference type="PANTHER" id="PTHR21686">
    <property type="entry name" value="DEOXYNUCLEOTIDYLTRANSFERASE TERMINAL-INTERACTING PROTEIN 2"/>
    <property type="match status" value="1"/>
</dbReference>
<dbReference type="Pfam" id="PF08698">
    <property type="entry name" value="Fcf2"/>
    <property type="match status" value="1"/>
</dbReference>
<name>G8YDR1_PICSO</name>
<proteinExistence type="predicted"/>
<accession>G8YDR1</accession>
<feature type="compositionally biased region" description="Basic and acidic residues" evidence="3">
    <location>
        <begin position="50"/>
        <end position="70"/>
    </location>
</feature>
<keyword evidence="6" id="KW-1185">Reference proteome</keyword>
<dbReference type="GO" id="GO:0005730">
    <property type="term" value="C:nucleolus"/>
    <property type="evidence" value="ECO:0007669"/>
    <property type="project" value="UniProtKB-SubCell"/>
</dbReference>
<gene>
    <name evidence="5" type="primary">Piso0_002868</name>
    <name evidence="5" type="ORF">GNLVRS01_PISO0J21349g</name>
</gene>
<feature type="region of interest" description="Disordered" evidence="3">
    <location>
        <begin position="1"/>
        <end position="28"/>
    </location>
</feature>
<feature type="domain" description="Fcf2 pre-rRNA processing C-terminal" evidence="4">
    <location>
        <begin position="118"/>
        <end position="209"/>
    </location>
</feature>
<comment type="subcellular location">
    <subcellularLocation>
        <location evidence="1">Nucleus</location>
        <location evidence="1">Nucleolus</location>
    </subcellularLocation>
</comment>
<dbReference type="STRING" id="559304.G8YDR1"/>
<evidence type="ECO:0000313" key="5">
    <source>
        <dbReference type="EMBL" id="CCE83092.1"/>
    </source>
</evidence>
<feature type="compositionally biased region" description="Polar residues" evidence="3">
    <location>
        <begin position="13"/>
        <end position="28"/>
    </location>
</feature>
<protein>
    <submittedName>
        <fullName evidence="5">Piso0_002868 protein</fullName>
    </submittedName>
</protein>
<dbReference type="InterPro" id="IPR014810">
    <property type="entry name" value="Fcf2_C"/>
</dbReference>
<keyword evidence="2" id="KW-0539">Nucleus</keyword>
<dbReference type="InParanoid" id="G8YDR1"/>
<organism evidence="5 6">
    <name type="scientific">Pichia sorbitophila (strain ATCC MYA-4447 / BCRC 22081 / CBS 7064 / NBRC 10061 / NRRL Y-12695)</name>
    <name type="common">Hybrid yeast</name>
    <dbReference type="NCBI Taxonomy" id="559304"/>
    <lineage>
        <taxon>Eukaryota</taxon>
        <taxon>Fungi</taxon>
        <taxon>Dikarya</taxon>
        <taxon>Ascomycota</taxon>
        <taxon>Saccharomycotina</taxon>
        <taxon>Pichiomycetes</taxon>
        <taxon>Debaryomycetaceae</taxon>
        <taxon>Millerozyma</taxon>
    </lineage>
</organism>
<evidence type="ECO:0000259" key="4">
    <source>
        <dbReference type="Pfam" id="PF08698"/>
    </source>
</evidence>